<feature type="compositionally biased region" description="Basic residues" evidence="1">
    <location>
        <begin position="17"/>
        <end position="35"/>
    </location>
</feature>
<evidence type="ECO:0000313" key="2">
    <source>
        <dbReference type="EMBL" id="KAF0929306.1"/>
    </source>
</evidence>
<name>A0A6G1EXE1_9ORYZ</name>
<sequence>MAQSAGEWSPQAAAASSRHRHRACCACRHHRRRRDKAGNGEGVVGEAEEGLPPTVGGVEAKAGDEASPVLADQGLQTKARRGREDGSGRRSWRISTSTSSGKLDTGNGSSPTSW</sequence>
<gene>
    <name evidence="2" type="ORF">E2562_019889</name>
</gene>
<organism evidence="2 3">
    <name type="scientific">Oryza meyeriana var. granulata</name>
    <dbReference type="NCBI Taxonomy" id="110450"/>
    <lineage>
        <taxon>Eukaryota</taxon>
        <taxon>Viridiplantae</taxon>
        <taxon>Streptophyta</taxon>
        <taxon>Embryophyta</taxon>
        <taxon>Tracheophyta</taxon>
        <taxon>Spermatophyta</taxon>
        <taxon>Magnoliopsida</taxon>
        <taxon>Liliopsida</taxon>
        <taxon>Poales</taxon>
        <taxon>Poaceae</taxon>
        <taxon>BOP clade</taxon>
        <taxon>Oryzoideae</taxon>
        <taxon>Oryzeae</taxon>
        <taxon>Oryzinae</taxon>
        <taxon>Oryza</taxon>
        <taxon>Oryza meyeriana</taxon>
    </lineage>
</organism>
<protein>
    <submittedName>
        <fullName evidence="2">Uncharacterized protein</fullName>
    </submittedName>
</protein>
<dbReference type="AlphaFoldDB" id="A0A6G1EXE1"/>
<reference evidence="2 3" key="1">
    <citation type="submission" date="2019-11" db="EMBL/GenBank/DDBJ databases">
        <title>Whole genome sequence of Oryza granulata.</title>
        <authorList>
            <person name="Li W."/>
        </authorList>
    </citation>
    <scope>NUCLEOTIDE SEQUENCE [LARGE SCALE GENOMIC DNA]</scope>
    <source>
        <strain evidence="3">cv. Menghai</strain>
        <tissue evidence="2">Leaf</tissue>
    </source>
</reference>
<dbReference type="EMBL" id="SPHZ02000002">
    <property type="protein sequence ID" value="KAF0929306.1"/>
    <property type="molecule type" value="Genomic_DNA"/>
</dbReference>
<evidence type="ECO:0000256" key="1">
    <source>
        <dbReference type="SAM" id="MobiDB-lite"/>
    </source>
</evidence>
<dbReference type="Proteomes" id="UP000479710">
    <property type="component" value="Unassembled WGS sequence"/>
</dbReference>
<keyword evidence="3" id="KW-1185">Reference proteome</keyword>
<accession>A0A6G1EXE1</accession>
<evidence type="ECO:0000313" key="3">
    <source>
        <dbReference type="Proteomes" id="UP000479710"/>
    </source>
</evidence>
<proteinExistence type="predicted"/>
<feature type="region of interest" description="Disordered" evidence="1">
    <location>
        <begin position="1"/>
        <end position="114"/>
    </location>
</feature>
<comment type="caution">
    <text evidence="2">The sequence shown here is derived from an EMBL/GenBank/DDBJ whole genome shotgun (WGS) entry which is preliminary data.</text>
</comment>